<evidence type="ECO:0000313" key="3">
    <source>
        <dbReference type="EMBL" id="GHP05417.1"/>
    </source>
</evidence>
<sequence length="242" mass="26821">MNNFARSEKKRQHAAVDARQVLRALREMKQSERPSRVRMELPLPQAGVENDKIVYLGKHGQLADWSGGMRQRFRATRPLVDTLLEGRQANFAGLLEDAEDGVGVWACDGDITVLTHVADTTAGLLFKLLRGEYGSAPTREGAMVCVVNAFWTDGGEKVGNPWEFKLREEARDVLKAGSWEVVYCLRAVRTAAGVPGTIWRRYPEPWLVLDETGRVVLSKEGSEEPSSAEVAEALNRTANATE</sequence>
<protein>
    <recommendedName>
        <fullName evidence="2">DUF1995 domain-containing protein</fullName>
    </recommendedName>
</protein>
<feature type="compositionally biased region" description="Low complexity" evidence="1">
    <location>
        <begin position="224"/>
        <end position="233"/>
    </location>
</feature>
<dbReference type="Pfam" id="PF09353">
    <property type="entry name" value="DUF1995"/>
    <property type="match status" value="1"/>
</dbReference>
<evidence type="ECO:0000259" key="2">
    <source>
        <dbReference type="Pfam" id="PF09353"/>
    </source>
</evidence>
<dbReference type="InterPro" id="IPR018962">
    <property type="entry name" value="DUF1995"/>
</dbReference>
<organism evidence="3 4">
    <name type="scientific">Pycnococcus provasolii</name>
    <dbReference type="NCBI Taxonomy" id="41880"/>
    <lineage>
        <taxon>Eukaryota</taxon>
        <taxon>Viridiplantae</taxon>
        <taxon>Chlorophyta</taxon>
        <taxon>Pseudoscourfieldiophyceae</taxon>
        <taxon>Pseudoscourfieldiales</taxon>
        <taxon>Pycnococcaceae</taxon>
        <taxon>Pycnococcus</taxon>
    </lineage>
</organism>
<feature type="region of interest" description="Disordered" evidence="1">
    <location>
        <begin position="218"/>
        <end position="242"/>
    </location>
</feature>
<dbReference type="OrthoDB" id="497827at2759"/>
<dbReference type="InterPro" id="IPR053021">
    <property type="entry name" value="Chloroplast_ADK"/>
</dbReference>
<name>A0A830HK80_9CHLO</name>
<dbReference type="AlphaFoldDB" id="A0A830HK80"/>
<keyword evidence="4" id="KW-1185">Reference proteome</keyword>
<feature type="domain" description="DUF1995" evidence="2">
    <location>
        <begin position="20"/>
        <end position="231"/>
    </location>
</feature>
<gene>
    <name evidence="3" type="ORF">PPROV_000416800</name>
</gene>
<dbReference type="PANTHER" id="PTHR35509:SF1">
    <property type="entry name" value="DOMAIN PROTEIN, PUTATIVE (DUF1995)-RELATED"/>
    <property type="match status" value="1"/>
</dbReference>
<dbReference type="PANTHER" id="PTHR35509">
    <property type="entry name" value="DOMAIN PROTEIN, PUTATIVE (DUF1995)-RELATED"/>
    <property type="match status" value="1"/>
</dbReference>
<reference evidence="3" key="1">
    <citation type="submission" date="2020-10" db="EMBL/GenBank/DDBJ databases">
        <title>Unveiling of a novel bifunctional photoreceptor, Dualchrome1, isolated from a cosmopolitan green alga.</title>
        <authorList>
            <person name="Suzuki S."/>
            <person name="Kawachi M."/>
        </authorList>
    </citation>
    <scope>NUCLEOTIDE SEQUENCE</scope>
    <source>
        <strain evidence="3">NIES 2893</strain>
    </source>
</reference>
<dbReference type="EMBL" id="BNJQ01000010">
    <property type="protein sequence ID" value="GHP05417.1"/>
    <property type="molecule type" value="Genomic_DNA"/>
</dbReference>
<evidence type="ECO:0000256" key="1">
    <source>
        <dbReference type="SAM" id="MobiDB-lite"/>
    </source>
</evidence>
<comment type="caution">
    <text evidence="3">The sequence shown here is derived from an EMBL/GenBank/DDBJ whole genome shotgun (WGS) entry which is preliminary data.</text>
</comment>
<evidence type="ECO:0000313" key="4">
    <source>
        <dbReference type="Proteomes" id="UP000660262"/>
    </source>
</evidence>
<dbReference type="Proteomes" id="UP000660262">
    <property type="component" value="Unassembled WGS sequence"/>
</dbReference>
<proteinExistence type="predicted"/>
<accession>A0A830HK80</accession>